<accession>A0AAD8WU54</accession>
<evidence type="ECO:0000313" key="5">
    <source>
        <dbReference type="EMBL" id="KAK1681017.1"/>
    </source>
</evidence>
<feature type="compositionally biased region" description="Low complexity" evidence="3">
    <location>
        <begin position="32"/>
        <end position="48"/>
    </location>
</feature>
<reference evidence="5" key="1">
    <citation type="submission" date="2023-07" db="EMBL/GenBank/DDBJ databases">
        <title>A chromosome-level genome assembly of Lolium multiflorum.</title>
        <authorList>
            <person name="Chen Y."/>
            <person name="Copetti D."/>
            <person name="Kolliker R."/>
            <person name="Studer B."/>
        </authorList>
    </citation>
    <scope>NUCLEOTIDE SEQUENCE</scope>
    <source>
        <strain evidence="5">02402/16</strain>
        <tissue evidence="5">Leaf</tissue>
    </source>
</reference>
<feature type="region of interest" description="Disordered" evidence="3">
    <location>
        <begin position="356"/>
        <end position="388"/>
    </location>
</feature>
<feature type="region of interest" description="Disordered" evidence="3">
    <location>
        <begin position="1"/>
        <end position="49"/>
    </location>
</feature>
<evidence type="ECO:0000256" key="3">
    <source>
        <dbReference type="SAM" id="MobiDB-lite"/>
    </source>
</evidence>
<proteinExistence type="predicted"/>
<dbReference type="GO" id="GO:0005634">
    <property type="term" value="C:nucleus"/>
    <property type="evidence" value="ECO:0007669"/>
    <property type="project" value="TreeGrafter"/>
</dbReference>
<evidence type="ECO:0000313" key="6">
    <source>
        <dbReference type="Proteomes" id="UP001231189"/>
    </source>
</evidence>
<dbReference type="AlphaFoldDB" id="A0AAD8WU54"/>
<dbReference type="SMART" id="SM00360">
    <property type="entry name" value="RRM"/>
    <property type="match status" value="1"/>
</dbReference>
<comment type="caution">
    <text evidence="5">The sequence shown here is derived from an EMBL/GenBank/DDBJ whole genome shotgun (WGS) entry which is preliminary data.</text>
</comment>
<dbReference type="InterPro" id="IPR012677">
    <property type="entry name" value="Nucleotide-bd_a/b_plait_sf"/>
</dbReference>
<dbReference type="SUPFAM" id="SSF54928">
    <property type="entry name" value="RNA-binding domain, RBD"/>
    <property type="match status" value="1"/>
</dbReference>
<dbReference type="InterPro" id="IPR050886">
    <property type="entry name" value="RNA-binding_reg"/>
</dbReference>
<dbReference type="InterPro" id="IPR035979">
    <property type="entry name" value="RBD_domain_sf"/>
</dbReference>
<evidence type="ECO:0000256" key="1">
    <source>
        <dbReference type="ARBA" id="ARBA00022884"/>
    </source>
</evidence>
<evidence type="ECO:0000259" key="4">
    <source>
        <dbReference type="PROSITE" id="PS50102"/>
    </source>
</evidence>
<evidence type="ECO:0000256" key="2">
    <source>
        <dbReference type="PROSITE-ProRule" id="PRU00176"/>
    </source>
</evidence>
<dbReference type="EMBL" id="JAUUTY010000002">
    <property type="protein sequence ID" value="KAK1681017.1"/>
    <property type="molecule type" value="Genomic_DNA"/>
</dbReference>
<dbReference type="Pfam" id="PF00076">
    <property type="entry name" value="RRM_1"/>
    <property type="match status" value="1"/>
</dbReference>
<dbReference type="PROSITE" id="PS50102">
    <property type="entry name" value="RRM"/>
    <property type="match status" value="1"/>
</dbReference>
<organism evidence="5 6">
    <name type="scientific">Lolium multiflorum</name>
    <name type="common">Italian ryegrass</name>
    <name type="synonym">Lolium perenne subsp. multiflorum</name>
    <dbReference type="NCBI Taxonomy" id="4521"/>
    <lineage>
        <taxon>Eukaryota</taxon>
        <taxon>Viridiplantae</taxon>
        <taxon>Streptophyta</taxon>
        <taxon>Embryophyta</taxon>
        <taxon>Tracheophyta</taxon>
        <taxon>Spermatophyta</taxon>
        <taxon>Magnoliopsida</taxon>
        <taxon>Liliopsida</taxon>
        <taxon>Poales</taxon>
        <taxon>Poaceae</taxon>
        <taxon>BOP clade</taxon>
        <taxon>Pooideae</taxon>
        <taxon>Poodae</taxon>
        <taxon>Poeae</taxon>
        <taxon>Poeae Chloroplast Group 2 (Poeae type)</taxon>
        <taxon>Loliodinae</taxon>
        <taxon>Loliinae</taxon>
        <taxon>Lolium</taxon>
    </lineage>
</organism>
<feature type="domain" description="RRM" evidence="4">
    <location>
        <begin position="90"/>
        <end position="167"/>
    </location>
</feature>
<dbReference type="GO" id="GO:0003723">
    <property type="term" value="F:RNA binding"/>
    <property type="evidence" value="ECO:0007669"/>
    <property type="project" value="UniProtKB-UniRule"/>
</dbReference>
<dbReference type="Proteomes" id="UP001231189">
    <property type="component" value="Unassembled WGS sequence"/>
</dbReference>
<name>A0AAD8WU54_LOLMU</name>
<dbReference type="PANTHER" id="PTHR48024">
    <property type="entry name" value="GEO13361P1-RELATED"/>
    <property type="match status" value="1"/>
</dbReference>
<dbReference type="Gene3D" id="3.30.70.330">
    <property type="match status" value="2"/>
</dbReference>
<protein>
    <recommendedName>
        <fullName evidence="4">RRM domain-containing protein</fullName>
    </recommendedName>
</protein>
<dbReference type="InterPro" id="IPR000504">
    <property type="entry name" value="RRM_dom"/>
</dbReference>
<keyword evidence="6" id="KW-1185">Reference proteome</keyword>
<keyword evidence="1 2" id="KW-0694">RNA-binding</keyword>
<gene>
    <name evidence="5" type="ORF">QYE76_041865</name>
</gene>
<dbReference type="PANTHER" id="PTHR48024:SF17">
    <property type="entry name" value="OS02G0602600 PROTEIN"/>
    <property type="match status" value="1"/>
</dbReference>
<sequence length="388" mass="39214">MGKKKSGNNDDYPEPNTSTRKRKRRKPRDGMPDPGSGSESSPPSSPASVRRLIEPYSKPRLVAFLAGEAAGDPALLARVRAAADASPSHRRIFVHGLPPHADGPALEAAFSAFGPLSDCHVVADSASGRCRGYGFLTFLCRSAASLAVRAPCVVVAGRPVSAQLASAGPDPSGAAAGSGRRLEGGPFGFDAETGSSRGYAMFLYRAAEGARKALEQPHRVLEGRTLHCQLAADPARKKSKPSSASSAAAAPAAASTALRPVLDAVVAAGAGDLAMYARNPAQAAALLGQNPVLAAAALSSAMASAGVELSPAAPTAAQSLAAFSHGSCPVAAAATATRSPSGPAVAPPPVKVWSRPNGAAGLLGPYKPPSSHLKRPSSSGRKYAMLGN</sequence>